<evidence type="ECO:0000313" key="5">
    <source>
        <dbReference type="Proteomes" id="UP000237347"/>
    </source>
</evidence>
<dbReference type="GO" id="GO:0016405">
    <property type="term" value="F:CoA-ligase activity"/>
    <property type="evidence" value="ECO:0007669"/>
    <property type="project" value="TreeGrafter"/>
</dbReference>
<evidence type="ECO:0000256" key="2">
    <source>
        <dbReference type="ARBA" id="ARBA00022598"/>
    </source>
</evidence>
<dbReference type="Gene3D" id="3.30.300.30">
    <property type="match status" value="1"/>
</dbReference>
<dbReference type="PANTHER" id="PTHR24096:SF337">
    <property type="entry name" value="4-COUMARATE--COA LIGASE"/>
    <property type="match status" value="1"/>
</dbReference>
<dbReference type="InterPro" id="IPR025110">
    <property type="entry name" value="AMP-bd_C"/>
</dbReference>
<evidence type="ECO:0000256" key="1">
    <source>
        <dbReference type="ARBA" id="ARBA00006432"/>
    </source>
</evidence>
<evidence type="ECO:0000259" key="3">
    <source>
        <dbReference type="Pfam" id="PF13193"/>
    </source>
</evidence>
<gene>
    <name evidence="4" type="primary">4CLL5_3</name>
    <name evidence="4" type="ORF">CFP56_009665</name>
</gene>
<comment type="similarity">
    <text evidence="1">Belongs to the ATP-dependent AMP-binding enzyme family.</text>
</comment>
<name>A0AAW0M6N4_QUESU</name>
<dbReference type="PANTHER" id="PTHR24096">
    <property type="entry name" value="LONG-CHAIN-FATTY-ACID--COA LIGASE"/>
    <property type="match status" value="1"/>
</dbReference>
<dbReference type="Gene3D" id="3.40.50.12780">
    <property type="entry name" value="N-terminal domain of ligase-like"/>
    <property type="match status" value="1"/>
</dbReference>
<keyword evidence="2" id="KW-0436">Ligase</keyword>
<reference evidence="4 5" key="1">
    <citation type="journal article" date="2018" name="Sci. Data">
        <title>The draft genome sequence of cork oak.</title>
        <authorList>
            <person name="Ramos A.M."/>
            <person name="Usie A."/>
            <person name="Barbosa P."/>
            <person name="Barros P.M."/>
            <person name="Capote T."/>
            <person name="Chaves I."/>
            <person name="Simoes F."/>
            <person name="Abreu I."/>
            <person name="Carrasquinho I."/>
            <person name="Faro C."/>
            <person name="Guimaraes J.B."/>
            <person name="Mendonca D."/>
            <person name="Nobrega F."/>
            <person name="Rodrigues L."/>
            <person name="Saibo N.J.M."/>
            <person name="Varela M.C."/>
            <person name="Egas C."/>
            <person name="Matos J."/>
            <person name="Miguel C.M."/>
            <person name="Oliveira M.M."/>
            <person name="Ricardo C.P."/>
            <person name="Goncalves S."/>
        </authorList>
    </citation>
    <scope>NUCLEOTIDE SEQUENCE [LARGE SCALE GENOMIC DNA]</scope>
    <source>
        <strain evidence="5">cv. HL8</strain>
    </source>
</reference>
<dbReference type="Proteomes" id="UP000237347">
    <property type="component" value="Unassembled WGS sequence"/>
</dbReference>
<proteinExistence type="inferred from homology"/>
<feature type="domain" description="AMP-binding enzyme C-terminal" evidence="3">
    <location>
        <begin position="61"/>
        <end position="131"/>
    </location>
</feature>
<protein>
    <submittedName>
        <fullName evidence="4">4-coumarate--coa ligase-like 5</fullName>
    </submittedName>
</protein>
<organism evidence="4 5">
    <name type="scientific">Quercus suber</name>
    <name type="common">Cork oak</name>
    <dbReference type="NCBI Taxonomy" id="58331"/>
    <lineage>
        <taxon>Eukaryota</taxon>
        <taxon>Viridiplantae</taxon>
        <taxon>Streptophyta</taxon>
        <taxon>Embryophyta</taxon>
        <taxon>Tracheophyta</taxon>
        <taxon>Spermatophyta</taxon>
        <taxon>Magnoliopsida</taxon>
        <taxon>eudicotyledons</taxon>
        <taxon>Gunneridae</taxon>
        <taxon>Pentapetalae</taxon>
        <taxon>rosids</taxon>
        <taxon>fabids</taxon>
        <taxon>Fagales</taxon>
        <taxon>Fagaceae</taxon>
        <taxon>Quercus</taxon>
    </lineage>
</organism>
<keyword evidence="5" id="KW-1185">Reference proteome</keyword>
<sequence>MKGYLGNVEATSATIDSDGWLKTGDLCYIDGDGFIFIVDRIKELIKHNGYRWLQQNWKQYFLSHPTIMDAAVIPVEDDEAGQIPMAYVVKAVGSELTEDQVIQFEASQVAPYKKVRRVSFTSAIPRSAAGKILRKDLVSQSKQQLISKL</sequence>
<dbReference type="InterPro" id="IPR042099">
    <property type="entry name" value="ANL_N_sf"/>
</dbReference>
<dbReference type="Pfam" id="PF13193">
    <property type="entry name" value="AMP-binding_C"/>
    <property type="match status" value="1"/>
</dbReference>
<dbReference type="AlphaFoldDB" id="A0AAW0M6N4"/>
<dbReference type="EMBL" id="PKMF04000016">
    <property type="protein sequence ID" value="KAK7858896.1"/>
    <property type="molecule type" value="Genomic_DNA"/>
</dbReference>
<dbReference type="SUPFAM" id="SSF56801">
    <property type="entry name" value="Acetyl-CoA synthetase-like"/>
    <property type="match status" value="1"/>
</dbReference>
<evidence type="ECO:0000313" key="4">
    <source>
        <dbReference type="EMBL" id="KAK7858896.1"/>
    </source>
</evidence>
<dbReference type="InterPro" id="IPR045851">
    <property type="entry name" value="AMP-bd_C_sf"/>
</dbReference>
<comment type="caution">
    <text evidence="4">The sequence shown here is derived from an EMBL/GenBank/DDBJ whole genome shotgun (WGS) entry which is preliminary data.</text>
</comment>
<accession>A0AAW0M6N4</accession>